<evidence type="ECO:0000259" key="4">
    <source>
        <dbReference type="PROSITE" id="PS50893"/>
    </source>
</evidence>
<evidence type="ECO:0000256" key="2">
    <source>
        <dbReference type="ARBA" id="ARBA00022840"/>
    </source>
</evidence>
<dbReference type="Pfam" id="PF00005">
    <property type="entry name" value="ABC_tran"/>
    <property type="match status" value="2"/>
</dbReference>
<sequence>MSTIEIKHLTFGYDNQGTELFSDAELTLQTEWKLGLIGRNGRGKTTLLNLLQNKLPYAGTIQHQVSFTYFPQAVTDPTQLTYYVLQELTDFEDWKIQRELNLLQLDPEILWREFGTLSGGEQTKVLLVLLFVDEVNFPLIDEPTNHLDVVARKQVADYLKQKRQGFILVSHDRSFVDQVVDHVLSIEKSRLVLYQGNFSVYEEQKGMRDRYEQEQNQKLKKEIGRLKQTAADKAEWSRGREKDKYGKPSVKGSGAIGDTGAIGARAARVMKKAKNLERRMDNQISKKEQLLKDIEYIDPLTINYQPTHHKLLLKVTDLQLSYEGKPLFDPLSFELHQGQRLAIQGANGSGKSSIIRWLQGTFDGEATGEILRPQQLAVSYVRQNYEDNQGTLIEFAESHPLNYQDLLNNLKKLGFERSVFQNPIQDMSMGQRKRVELAKSLATAAELFIWDEPLNYLDVFNQEQLETMITEVQPTMLIVEHDETFLKNVATEVLYLSKPSEAEDKK</sequence>
<accession>A0ABV0F641</accession>
<dbReference type="EMBL" id="MAEI02000001">
    <property type="protein sequence ID" value="MEO1782606.1"/>
    <property type="molecule type" value="Genomic_DNA"/>
</dbReference>
<feature type="domain" description="ABC transporter" evidence="4">
    <location>
        <begin position="4"/>
        <end position="213"/>
    </location>
</feature>
<feature type="domain" description="ABC transporter" evidence="4">
    <location>
        <begin position="313"/>
        <end position="506"/>
    </location>
</feature>
<dbReference type="Proteomes" id="UP001429357">
    <property type="component" value="Unassembled WGS sequence"/>
</dbReference>
<evidence type="ECO:0000256" key="1">
    <source>
        <dbReference type="ARBA" id="ARBA00022741"/>
    </source>
</evidence>
<reference evidence="5 6" key="2">
    <citation type="submission" date="2024-02" db="EMBL/GenBank/DDBJ databases">
        <title>The Genome Sequence of Enterococcus diestrammenae JM9A.</title>
        <authorList>
            <person name="Earl A."/>
            <person name="Manson A."/>
            <person name="Gilmore M."/>
            <person name="Sanders J."/>
            <person name="Shea T."/>
            <person name="Howe W."/>
            <person name="Livny J."/>
            <person name="Cuomo C."/>
            <person name="Neafsey D."/>
            <person name="Birren B."/>
        </authorList>
    </citation>
    <scope>NUCLEOTIDE SEQUENCE [LARGE SCALE GENOMIC DNA]</scope>
    <source>
        <strain evidence="5 6">JM9A</strain>
    </source>
</reference>
<protein>
    <submittedName>
        <fullName evidence="5">Lincosamide and streptogramin A transport system ATP-binding/permease</fullName>
    </submittedName>
</protein>
<evidence type="ECO:0000313" key="5">
    <source>
        <dbReference type="EMBL" id="MEO1782606.1"/>
    </source>
</evidence>
<dbReference type="GO" id="GO:0005524">
    <property type="term" value="F:ATP binding"/>
    <property type="evidence" value="ECO:0007669"/>
    <property type="project" value="UniProtKB-KW"/>
</dbReference>
<dbReference type="InterPro" id="IPR051309">
    <property type="entry name" value="ABCF_ATPase"/>
</dbReference>
<dbReference type="InterPro" id="IPR003593">
    <property type="entry name" value="AAA+_ATPase"/>
</dbReference>
<dbReference type="PANTHER" id="PTHR42855:SF2">
    <property type="entry name" value="DRUG RESISTANCE ABC TRANSPORTER,ATP-BINDING PROTEIN"/>
    <property type="match status" value="1"/>
</dbReference>
<evidence type="ECO:0000313" key="6">
    <source>
        <dbReference type="Proteomes" id="UP001429357"/>
    </source>
</evidence>
<dbReference type="RefSeq" id="WP_161869605.1">
    <property type="nucleotide sequence ID" value="NZ_MAEI02000001.1"/>
</dbReference>
<keyword evidence="3" id="KW-0175">Coiled coil</keyword>
<dbReference type="SMART" id="SM00382">
    <property type="entry name" value="AAA"/>
    <property type="match status" value="2"/>
</dbReference>
<dbReference type="InterPro" id="IPR003439">
    <property type="entry name" value="ABC_transporter-like_ATP-bd"/>
</dbReference>
<dbReference type="NCBIfam" id="NF000355">
    <property type="entry name" value="ribo_prot_ABC_F"/>
    <property type="match status" value="1"/>
</dbReference>
<evidence type="ECO:0000256" key="3">
    <source>
        <dbReference type="SAM" id="Coils"/>
    </source>
</evidence>
<name>A0ABV0F641_9ENTE</name>
<dbReference type="SUPFAM" id="SSF52540">
    <property type="entry name" value="P-loop containing nucleoside triphosphate hydrolases"/>
    <property type="match status" value="2"/>
</dbReference>
<keyword evidence="6" id="KW-1185">Reference proteome</keyword>
<dbReference type="PROSITE" id="PS00211">
    <property type="entry name" value="ABC_TRANSPORTER_1"/>
    <property type="match status" value="1"/>
</dbReference>
<reference evidence="6" key="1">
    <citation type="submission" date="2016-06" db="EMBL/GenBank/DDBJ databases">
        <title>Four novel species of enterococci isolated from chicken manure.</title>
        <authorList>
            <person name="Van Tyne D."/>
        </authorList>
    </citation>
    <scope>NUCLEOTIDE SEQUENCE [LARGE SCALE GENOMIC DNA]</scope>
    <source>
        <strain evidence="6">JM9A</strain>
    </source>
</reference>
<keyword evidence="2 5" id="KW-0067">ATP-binding</keyword>
<dbReference type="InterPro" id="IPR017871">
    <property type="entry name" value="ABC_transporter-like_CS"/>
</dbReference>
<comment type="caution">
    <text evidence="5">The sequence shown here is derived from an EMBL/GenBank/DDBJ whole genome shotgun (WGS) entry which is preliminary data.</text>
</comment>
<organism evidence="5 6">
    <name type="scientific">Enterococcus diestrammenae</name>
    <dbReference type="NCBI Taxonomy" id="1155073"/>
    <lineage>
        <taxon>Bacteria</taxon>
        <taxon>Bacillati</taxon>
        <taxon>Bacillota</taxon>
        <taxon>Bacilli</taxon>
        <taxon>Lactobacillales</taxon>
        <taxon>Enterococcaceae</taxon>
        <taxon>Enterococcus</taxon>
    </lineage>
</organism>
<dbReference type="PROSITE" id="PS50893">
    <property type="entry name" value="ABC_TRANSPORTER_2"/>
    <property type="match status" value="2"/>
</dbReference>
<gene>
    <name evidence="5" type="ORF">BAU18_002218</name>
</gene>
<proteinExistence type="predicted"/>
<dbReference type="InterPro" id="IPR027417">
    <property type="entry name" value="P-loop_NTPase"/>
</dbReference>
<keyword evidence="1" id="KW-0547">Nucleotide-binding</keyword>
<dbReference type="Gene3D" id="3.40.50.300">
    <property type="entry name" value="P-loop containing nucleotide triphosphate hydrolases"/>
    <property type="match status" value="2"/>
</dbReference>
<dbReference type="PANTHER" id="PTHR42855">
    <property type="entry name" value="ABC TRANSPORTER ATP-BINDING SUBUNIT"/>
    <property type="match status" value="1"/>
</dbReference>
<dbReference type="CDD" id="cd03221">
    <property type="entry name" value="ABCF_EF-3"/>
    <property type="match status" value="2"/>
</dbReference>
<feature type="coiled-coil region" evidence="3">
    <location>
        <begin position="266"/>
        <end position="293"/>
    </location>
</feature>